<accession>K2IGZ3</accession>
<protein>
    <recommendedName>
        <fullName evidence="3">Polyketide cyclase/dehydrase</fullName>
    </recommendedName>
</protein>
<dbReference type="Proteomes" id="UP000006762">
    <property type="component" value="Unassembled WGS sequence"/>
</dbReference>
<keyword evidence="2" id="KW-1185">Reference proteome</keyword>
<gene>
    <name evidence="1" type="ORF">B30_16483</name>
</gene>
<dbReference type="EMBL" id="AMRK01000010">
    <property type="protein sequence ID" value="EKE69381.1"/>
    <property type="molecule type" value="Genomic_DNA"/>
</dbReference>
<evidence type="ECO:0008006" key="3">
    <source>
        <dbReference type="Google" id="ProtNLM"/>
    </source>
</evidence>
<dbReference type="AlphaFoldDB" id="K2IGZ3"/>
<proteinExistence type="predicted"/>
<dbReference type="Gene3D" id="3.30.530.20">
    <property type="match status" value="1"/>
</dbReference>
<dbReference type="PATRIC" id="fig|1208323.3.peg.3414"/>
<dbReference type="RefSeq" id="WP_009573284.1">
    <property type="nucleotide sequence ID" value="NZ_AMRK01000010.1"/>
</dbReference>
<dbReference type="SUPFAM" id="SSF55961">
    <property type="entry name" value="Bet v1-like"/>
    <property type="match status" value="1"/>
</dbReference>
<name>K2IGZ3_9RHOB</name>
<organism evidence="1 2">
    <name type="scientific">Celeribacter baekdonensis B30</name>
    <dbReference type="NCBI Taxonomy" id="1208323"/>
    <lineage>
        <taxon>Bacteria</taxon>
        <taxon>Pseudomonadati</taxon>
        <taxon>Pseudomonadota</taxon>
        <taxon>Alphaproteobacteria</taxon>
        <taxon>Rhodobacterales</taxon>
        <taxon>Roseobacteraceae</taxon>
        <taxon>Celeribacter</taxon>
    </lineage>
</organism>
<dbReference type="STRING" id="1208323.B30_16483"/>
<reference evidence="1 2" key="1">
    <citation type="submission" date="2012-09" db="EMBL/GenBank/DDBJ databases">
        <title>Celeribacter baekdonensis B30 Genome Sequencing.</title>
        <authorList>
            <person name="Wang W."/>
        </authorList>
    </citation>
    <scope>NUCLEOTIDE SEQUENCE [LARGE SCALE GENOMIC DNA]</scope>
    <source>
        <strain evidence="1 2">B30</strain>
    </source>
</reference>
<dbReference type="eggNOG" id="ENOG5030W2A">
    <property type="taxonomic scope" value="Bacteria"/>
</dbReference>
<sequence>MKNFDVQSIGLTVSADAAFDYISQPANLPKWTNAFSRADDKTADLVTPNGEVPITLQTVASRAAGNVDWLMTFPDGSVAAAYSRITPNGAGESIYSFVLMAPPVPLEALEGALEAQKGILATELEKLKGILAA</sequence>
<dbReference type="InterPro" id="IPR023393">
    <property type="entry name" value="START-like_dom_sf"/>
</dbReference>
<evidence type="ECO:0000313" key="1">
    <source>
        <dbReference type="EMBL" id="EKE69381.1"/>
    </source>
</evidence>
<evidence type="ECO:0000313" key="2">
    <source>
        <dbReference type="Proteomes" id="UP000006762"/>
    </source>
</evidence>
<dbReference type="OrthoDB" id="880456at2"/>
<comment type="caution">
    <text evidence="1">The sequence shown here is derived from an EMBL/GenBank/DDBJ whole genome shotgun (WGS) entry which is preliminary data.</text>
</comment>